<evidence type="ECO:0000313" key="2">
    <source>
        <dbReference type="Proteomes" id="UP001549921"/>
    </source>
</evidence>
<name>A0ABD0T4A5_LOXSC</name>
<organism evidence="1 2">
    <name type="scientific">Loxostege sticticalis</name>
    <name type="common">Beet webworm moth</name>
    <dbReference type="NCBI Taxonomy" id="481309"/>
    <lineage>
        <taxon>Eukaryota</taxon>
        <taxon>Metazoa</taxon>
        <taxon>Ecdysozoa</taxon>
        <taxon>Arthropoda</taxon>
        <taxon>Hexapoda</taxon>
        <taxon>Insecta</taxon>
        <taxon>Pterygota</taxon>
        <taxon>Neoptera</taxon>
        <taxon>Endopterygota</taxon>
        <taxon>Lepidoptera</taxon>
        <taxon>Glossata</taxon>
        <taxon>Ditrysia</taxon>
        <taxon>Pyraloidea</taxon>
        <taxon>Crambidae</taxon>
        <taxon>Pyraustinae</taxon>
        <taxon>Loxostege</taxon>
    </lineage>
</organism>
<accession>A0ABD0T4A5</accession>
<gene>
    <name evidence="1" type="ORF">ABMA28_001013</name>
</gene>
<proteinExistence type="predicted"/>
<protein>
    <submittedName>
        <fullName evidence="1">Uncharacterized protein</fullName>
    </submittedName>
</protein>
<dbReference type="Proteomes" id="UP001549921">
    <property type="component" value="Unassembled WGS sequence"/>
</dbReference>
<comment type="caution">
    <text evidence="1">The sequence shown here is derived from an EMBL/GenBank/DDBJ whole genome shotgun (WGS) entry which is preliminary data.</text>
</comment>
<evidence type="ECO:0000313" key="1">
    <source>
        <dbReference type="EMBL" id="KAL0832860.1"/>
    </source>
</evidence>
<dbReference type="AlphaFoldDB" id="A0ABD0T4A5"/>
<reference evidence="1 2" key="1">
    <citation type="submission" date="2024-06" db="EMBL/GenBank/DDBJ databases">
        <title>A chromosome-level genome assembly of beet webworm, Loxostege sticticalis.</title>
        <authorList>
            <person name="Zhang Y."/>
        </authorList>
    </citation>
    <scope>NUCLEOTIDE SEQUENCE [LARGE SCALE GENOMIC DNA]</scope>
    <source>
        <strain evidence="1">AQ028</strain>
        <tissue evidence="1">Male pupae</tissue>
    </source>
</reference>
<sequence>MSVIISLYDIANRKIPRIQLEQPNNRNNKWLDYGAIFEDDDFPDCSVYIPVVHCERTLSTPWKVNSRHTGTRRTHYHFIYVSTAKNWRYNSKLGKAIAAEQHKCSQITCLQCMYDYITTGDNRTTLQGVLSGQDRELFKCAAHIIGIPTRRQTVDKIATAESRDNILQIQGPTRDSDVGGMDRSATDIAENLPEGELSVRGDTN</sequence>
<dbReference type="EMBL" id="JBEDNZ010000010">
    <property type="protein sequence ID" value="KAL0832860.1"/>
    <property type="molecule type" value="Genomic_DNA"/>
</dbReference>